<keyword evidence="10" id="KW-1185">Reference proteome</keyword>
<keyword evidence="5" id="KW-0256">Endoplasmic reticulum</keyword>
<evidence type="ECO:0000256" key="5">
    <source>
        <dbReference type="ARBA" id="ARBA00022824"/>
    </source>
</evidence>
<keyword evidence="4" id="KW-0812">Transmembrane</keyword>
<keyword evidence="7" id="KW-0472">Membrane</keyword>
<organism evidence="9 10">
    <name type="scientific">Funneliformis mosseae</name>
    <name type="common">Endomycorrhizal fungus</name>
    <name type="synonym">Glomus mosseae</name>
    <dbReference type="NCBI Taxonomy" id="27381"/>
    <lineage>
        <taxon>Eukaryota</taxon>
        <taxon>Fungi</taxon>
        <taxon>Fungi incertae sedis</taxon>
        <taxon>Mucoromycota</taxon>
        <taxon>Glomeromycotina</taxon>
        <taxon>Glomeromycetes</taxon>
        <taxon>Glomerales</taxon>
        <taxon>Glomeraceae</taxon>
        <taxon>Funneliformis</taxon>
    </lineage>
</organism>
<evidence type="ECO:0000256" key="2">
    <source>
        <dbReference type="ARBA" id="ARBA00007324"/>
    </source>
</evidence>
<dbReference type="EMBL" id="CAJVPP010002436">
    <property type="protein sequence ID" value="CAG8599916.1"/>
    <property type="molecule type" value="Genomic_DNA"/>
</dbReference>
<dbReference type="AlphaFoldDB" id="A0A9N9CFS3"/>
<protein>
    <recommendedName>
        <fullName evidence="3">Signal peptidase complex subunit 2</fullName>
    </recommendedName>
</protein>
<evidence type="ECO:0000256" key="3">
    <source>
        <dbReference type="ARBA" id="ARBA00017057"/>
    </source>
</evidence>
<evidence type="ECO:0000256" key="4">
    <source>
        <dbReference type="ARBA" id="ARBA00022692"/>
    </source>
</evidence>
<keyword evidence="6" id="KW-1133">Transmembrane helix</keyword>
<reference evidence="9" key="1">
    <citation type="submission" date="2021-06" db="EMBL/GenBank/DDBJ databases">
        <authorList>
            <person name="Kallberg Y."/>
            <person name="Tangrot J."/>
            <person name="Rosling A."/>
        </authorList>
    </citation>
    <scope>NUCLEOTIDE SEQUENCE</scope>
    <source>
        <strain evidence="9">87-6 pot B 2015</strain>
    </source>
</reference>
<comment type="caution">
    <text evidence="9">The sequence shown here is derived from an EMBL/GenBank/DDBJ whole genome shotgun (WGS) entry which is preliminary data.</text>
</comment>
<gene>
    <name evidence="9" type="ORF">FMOSSE_LOCUS8893</name>
</gene>
<evidence type="ECO:0000256" key="7">
    <source>
        <dbReference type="ARBA" id="ARBA00023136"/>
    </source>
</evidence>
<dbReference type="PANTHER" id="PTHR13085:SF0">
    <property type="entry name" value="SIGNAL PEPTIDASE COMPLEX SUBUNIT 2"/>
    <property type="match status" value="1"/>
</dbReference>
<evidence type="ECO:0000313" key="10">
    <source>
        <dbReference type="Proteomes" id="UP000789375"/>
    </source>
</evidence>
<accession>A0A9N9CFS3</accession>
<dbReference type="GO" id="GO:0006465">
    <property type="term" value="P:signal peptide processing"/>
    <property type="evidence" value="ECO:0007669"/>
    <property type="project" value="InterPro"/>
</dbReference>
<dbReference type="GO" id="GO:0005787">
    <property type="term" value="C:signal peptidase complex"/>
    <property type="evidence" value="ECO:0007669"/>
    <property type="project" value="InterPro"/>
</dbReference>
<dbReference type="InterPro" id="IPR009582">
    <property type="entry name" value="Spc2/SPCS2"/>
</dbReference>
<evidence type="ECO:0000256" key="8">
    <source>
        <dbReference type="ARBA" id="ARBA00045608"/>
    </source>
</evidence>
<dbReference type="GO" id="GO:0045047">
    <property type="term" value="P:protein targeting to ER"/>
    <property type="evidence" value="ECO:0007669"/>
    <property type="project" value="TreeGrafter"/>
</dbReference>
<sequence length="191" mass="22082">MEEIEAKPLSSLTEKSLQTEEASLEKEEPIIVNNSNLVELKNACDDYIQKLFVSKANFRQNNTHTDVKLVLGYLACGFALSGGYYGHKIPFNEAKEETIFVGEFEENDKKHTITIQTNTKRYSDIYNIIYEYIGNEKQNSSIKIRNAKYTLSKSFGNWFDVKGQMDTEKFERDLFEGLEIITYIDLITKCR</sequence>
<evidence type="ECO:0000313" key="9">
    <source>
        <dbReference type="EMBL" id="CAG8599916.1"/>
    </source>
</evidence>
<proteinExistence type="inferred from homology"/>
<comment type="subcellular location">
    <subcellularLocation>
        <location evidence="1">Endoplasmic reticulum membrane</location>
        <topology evidence="1">Multi-pass membrane protein</topology>
    </subcellularLocation>
</comment>
<comment type="function">
    <text evidence="8">Component of the signal peptidase complex (SPC) which catalyzes the cleavage of N-terminal signal sequences from nascent proteins as they are translocated into the lumen of the endoplasmic reticulum. Enhances the enzymatic activity of SPC and facilitates the interactions between different components of the translocation site.</text>
</comment>
<comment type="similarity">
    <text evidence="2">Belongs to the SPCS2 family.</text>
</comment>
<dbReference type="Pfam" id="PF06703">
    <property type="entry name" value="SPC25"/>
    <property type="match status" value="1"/>
</dbReference>
<dbReference type="Proteomes" id="UP000789375">
    <property type="component" value="Unassembled WGS sequence"/>
</dbReference>
<name>A0A9N9CFS3_FUNMO</name>
<evidence type="ECO:0000256" key="6">
    <source>
        <dbReference type="ARBA" id="ARBA00022989"/>
    </source>
</evidence>
<evidence type="ECO:0000256" key="1">
    <source>
        <dbReference type="ARBA" id="ARBA00004477"/>
    </source>
</evidence>
<dbReference type="PANTHER" id="PTHR13085">
    <property type="entry name" value="MICROSOMAL SIGNAL PEPTIDASE 25 KDA SUBUNIT"/>
    <property type="match status" value="1"/>
</dbReference>